<protein>
    <submittedName>
        <fullName evidence="7">TetR/AcrR family transcriptional regulator</fullName>
    </submittedName>
</protein>
<dbReference type="Proteomes" id="UP000318405">
    <property type="component" value="Unassembled WGS sequence"/>
</dbReference>
<dbReference type="Gene3D" id="1.10.10.60">
    <property type="entry name" value="Homeodomain-like"/>
    <property type="match status" value="1"/>
</dbReference>
<dbReference type="Gene3D" id="1.10.357.10">
    <property type="entry name" value="Tetracycline Repressor, domain 2"/>
    <property type="match status" value="1"/>
</dbReference>
<accession>A0A556AWP4</accession>
<dbReference type="Pfam" id="PF02909">
    <property type="entry name" value="TetR_C_1"/>
    <property type="match status" value="1"/>
</dbReference>
<feature type="DNA-binding region" description="H-T-H motif" evidence="4">
    <location>
        <begin position="57"/>
        <end position="76"/>
    </location>
</feature>
<feature type="domain" description="HTH tetR-type" evidence="6">
    <location>
        <begin position="34"/>
        <end position="94"/>
    </location>
</feature>
<dbReference type="InterPro" id="IPR036271">
    <property type="entry name" value="Tet_transcr_reg_TetR-rel_C_sf"/>
</dbReference>
<dbReference type="GO" id="GO:0003677">
    <property type="term" value="F:DNA binding"/>
    <property type="evidence" value="ECO:0007669"/>
    <property type="project" value="UniProtKB-UniRule"/>
</dbReference>
<evidence type="ECO:0000313" key="8">
    <source>
        <dbReference type="Proteomes" id="UP000318405"/>
    </source>
</evidence>
<comment type="caution">
    <text evidence="7">The sequence shown here is derived from an EMBL/GenBank/DDBJ whole genome shotgun (WGS) entry which is preliminary data.</text>
</comment>
<feature type="region of interest" description="Disordered" evidence="5">
    <location>
        <begin position="1"/>
        <end position="29"/>
    </location>
</feature>
<dbReference type="SUPFAM" id="SSF48498">
    <property type="entry name" value="Tetracyclin repressor-like, C-terminal domain"/>
    <property type="match status" value="1"/>
</dbReference>
<evidence type="ECO:0000259" key="6">
    <source>
        <dbReference type="PROSITE" id="PS50977"/>
    </source>
</evidence>
<dbReference type="GO" id="GO:0045892">
    <property type="term" value="P:negative regulation of DNA-templated transcription"/>
    <property type="evidence" value="ECO:0007669"/>
    <property type="project" value="InterPro"/>
</dbReference>
<organism evidence="7 8">
    <name type="scientific">Verticiella sediminum</name>
    <dbReference type="NCBI Taxonomy" id="1247510"/>
    <lineage>
        <taxon>Bacteria</taxon>
        <taxon>Pseudomonadati</taxon>
        <taxon>Pseudomonadota</taxon>
        <taxon>Betaproteobacteria</taxon>
        <taxon>Burkholderiales</taxon>
        <taxon>Alcaligenaceae</taxon>
        <taxon>Verticiella</taxon>
    </lineage>
</organism>
<dbReference type="SUPFAM" id="SSF46689">
    <property type="entry name" value="Homeodomain-like"/>
    <property type="match status" value="1"/>
</dbReference>
<feature type="compositionally biased region" description="Low complexity" evidence="5">
    <location>
        <begin position="1"/>
        <end position="15"/>
    </location>
</feature>
<dbReference type="InterPro" id="IPR001647">
    <property type="entry name" value="HTH_TetR"/>
</dbReference>
<gene>
    <name evidence="7" type="ORF">FOZ76_06400</name>
</gene>
<keyword evidence="2 4" id="KW-0238">DNA-binding</keyword>
<evidence type="ECO:0000256" key="3">
    <source>
        <dbReference type="ARBA" id="ARBA00023163"/>
    </source>
</evidence>
<dbReference type="RefSeq" id="WP_143947305.1">
    <property type="nucleotide sequence ID" value="NZ_BAABMB010000001.1"/>
</dbReference>
<dbReference type="OrthoDB" id="9092120at2"/>
<evidence type="ECO:0000256" key="2">
    <source>
        <dbReference type="ARBA" id="ARBA00023125"/>
    </source>
</evidence>
<keyword evidence="3" id="KW-0804">Transcription</keyword>
<dbReference type="InterPro" id="IPR004111">
    <property type="entry name" value="Repressor_TetR_C"/>
</dbReference>
<proteinExistence type="predicted"/>
<evidence type="ECO:0000256" key="1">
    <source>
        <dbReference type="ARBA" id="ARBA00023015"/>
    </source>
</evidence>
<keyword evidence="8" id="KW-1185">Reference proteome</keyword>
<evidence type="ECO:0000256" key="5">
    <source>
        <dbReference type="SAM" id="MobiDB-lite"/>
    </source>
</evidence>
<keyword evidence="1" id="KW-0805">Transcription regulation</keyword>
<evidence type="ECO:0000256" key="4">
    <source>
        <dbReference type="PROSITE-ProRule" id="PRU00335"/>
    </source>
</evidence>
<dbReference type="EMBL" id="VLTJ01000010">
    <property type="protein sequence ID" value="TSH97350.1"/>
    <property type="molecule type" value="Genomic_DNA"/>
</dbReference>
<dbReference type="AlphaFoldDB" id="A0A556AWP4"/>
<reference evidence="7 8" key="1">
    <citation type="submission" date="2019-07" db="EMBL/GenBank/DDBJ databases">
        <title>Qingshengfaniella alkalisoli gen. nov., sp. nov., isolated from saline soil.</title>
        <authorList>
            <person name="Xu L."/>
            <person name="Huang X.-X."/>
            <person name="Sun J.-Q."/>
        </authorList>
    </citation>
    <scope>NUCLEOTIDE SEQUENCE [LARGE SCALE GENOMIC DNA]</scope>
    <source>
        <strain evidence="7 8">DSM 27279</strain>
    </source>
</reference>
<dbReference type="InterPro" id="IPR009057">
    <property type="entry name" value="Homeodomain-like_sf"/>
</dbReference>
<dbReference type="PROSITE" id="PS50977">
    <property type="entry name" value="HTH_TETR_2"/>
    <property type="match status" value="1"/>
</dbReference>
<name>A0A556AWP4_9BURK</name>
<evidence type="ECO:0000313" key="7">
    <source>
        <dbReference type="EMBL" id="TSH97350.1"/>
    </source>
</evidence>
<sequence>MPAAKKTSSITSAAPPRRRGRPPRVESPIHSEATVTRAAILERAIALSKQIPLDQISMVQLAKEFGVAPGLIHYYLGGRDQLISGVLNHYYAQRVGRIPALTGDWRTDVQELARASFAVGVENPGVSIYVASHNRHRLFQEVGPDEVDYGLVYFNHLTSAFKQGGFTPEQTALAYHLLAQFLVSSTMAEAARQLPAHHEGFILKKLESASANQYPGARYVRSAFAKLGSDTAFEAGLKILLDGFAAWLTPSAAAAPRKRARKTAGVLT</sequence>